<reference evidence="7" key="1">
    <citation type="submission" date="2016-10" db="EMBL/GenBank/DDBJ databases">
        <authorList>
            <person name="de Groot N.N."/>
        </authorList>
    </citation>
    <scope>NUCLEOTIDE SEQUENCE</scope>
</reference>
<dbReference type="Pfam" id="PF05992">
    <property type="entry name" value="SbmA_BacA"/>
    <property type="match status" value="1"/>
</dbReference>
<dbReference type="NCBIfam" id="NF009036">
    <property type="entry name" value="PRK12369.1"/>
    <property type="match status" value="1"/>
</dbReference>
<evidence type="ECO:0000313" key="6">
    <source>
        <dbReference type="EMBL" id="SFV53368.1"/>
    </source>
</evidence>
<feature type="transmembrane region" description="Helical" evidence="5">
    <location>
        <begin position="169"/>
        <end position="189"/>
    </location>
</feature>
<protein>
    <submittedName>
        <fullName evidence="7">Transmembrane transport protein</fullName>
    </submittedName>
</protein>
<dbReference type="AlphaFoldDB" id="A0A1W1D454"/>
<dbReference type="GO" id="GO:0015833">
    <property type="term" value="P:peptide transport"/>
    <property type="evidence" value="ECO:0007669"/>
    <property type="project" value="InterPro"/>
</dbReference>
<evidence type="ECO:0000256" key="5">
    <source>
        <dbReference type="SAM" id="Phobius"/>
    </source>
</evidence>
<dbReference type="InterPro" id="IPR036640">
    <property type="entry name" value="ABC1_TM_sf"/>
</dbReference>
<evidence type="ECO:0000256" key="1">
    <source>
        <dbReference type="ARBA" id="ARBA00022448"/>
    </source>
</evidence>
<dbReference type="Gene3D" id="1.20.1560.10">
    <property type="entry name" value="ABC transporter type 1, transmembrane domain"/>
    <property type="match status" value="1"/>
</dbReference>
<gene>
    <name evidence="7" type="ORF">MNB_SM-3-269</name>
    <name evidence="6" type="ORF">MNB_SM-7-912</name>
</gene>
<proteinExistence type="predicted"/>
<organism evidence="7">
    <name type="scientific">hydrothermal vent metagenome</name>
    <dbReference type="NCBI Taxonomy" id="652676"/>
    <lineage>
        <taxon>unclassified sequences</taxon>
        <taxon>metagenomes</taxon>
        <taxon>ecological metagenomes</taxon>
    </lineage>
</organism>
<keyword evidence="2 5" id="KW-0812">Transmembrane</keyword>
<evidence type="ECO:0000256" key="4">
    <source>
        <dbReference type="ARBA" id="ARBA00023136"/>
    </source>
</evidence>
<evidence type="ECO:0000313" key="7">
    <source>
        <dbReference type="EMBL" id="SFV75222.1"/>
    </source>
</evidence>
<sequence length="320" mass="37296">MFRSFFKTKQYLLWAWGGLFLLLISLYTQVEITVAINKWYGGFYDILQKATQHDVSEFWQKIKEFIYLALPYVLIATATSYFTRVYTFKWREAITFGYIPKWRDVTTEVEGASQRMQEDVYRFARILESLGLQVVKALMTLVAFLPILWDFSSKVDIPILKDYNGSLVWVALLVSLGGLLISWIVGIKLPGLEYNNQRVEAAFRKELVYGEDNKEEYAKPESLLELFGGLKTNYHRLFLHYGYFDIWVNFFEQLMVIVPYLIMGPGLFSGAITLGVLVQVSNAFSKVRESFSVFIANWTTVTELRSIHKRLKEFEKNINF</sequence>
<evidence type="ECO:0000256" key="2">
    <source>
        <dbReference type="ARBA" id="ARBA00022692"/>
    </source>
</evidence>
<dbReference type="GO" id="GO:0005886">
    <property type="term" value="C:plasma membrane"/>
    <property type="evidence" value="ECO:0007669"/>
    <property type="project" value="TreeGrafter"/>
</dbReference>
<feature type="transmembrane region" description="Helical" evidence="5">
    <location>
        <begin position="12"/>
        <end position="30"/>
    </location>
</feature>
<feature type="transmembrane region" description="Helical" evidence="5">
    <location>
        <begin position="65"/>
        <end position="83"/>
    </location>
</feature>
<dbReference type="EMBL" id="FPHP01000022">
    <property type="protein sequence ID" value="SFV75222.1"/>
    <property type="molecule type" value="Genomic_DNA"/>
</dbReference>
<keyword evidence="1" id="KW-0813">Transport</keyword>
<dbReference type="PANTHER" id="PTHR11384:SF59">
    <property type="entry name" value="LYSOSOMAL COBALAMIN TRANSPORTER ABCD4"/>
    <property type="match status" value="1"/>
</dbReference>
<dbReference type="InterPro" id="IPR050835">
    <property type="entry name" value="ABC_transporter_sub-D"/>
</dbReference>
<evidence type="ECO:0000256" key="3">
    <source>
        <dbReference type="ARBA" id="ARBA00022989"/>
    </source>
</evidence>
<dbReference type="SUPFAM" id="SSF90123">
    <property type="entry name" value="ABC transporter transmembrane region"/>
    <property type="match status" value="1"/>
</dbReference>
<dbReference type="GO" id="GO:1904680">
    <property type="term" value="F:peptide transmembrane transporter activity"/>
    <property type="evidence" value="ECO:0007669"/>
    <property type="project" value="InterPro"/>
</dbReference>
<keyword evidence="3 5" id="KW-1133">Transmembrane helix</keyword>
<name>A0A1W1D454_9ZZZZ</name>
<dbReference type="PANTHER" id="PTHR11384">
    <property type="entry name" value="ATP-BINDING CASSETTE, SUB-FAMILY D MEMBER"/>
    <property type="match status" value="1"/>
</dbReference>
<accession>A0A1W1D454</accession>
<dbReference type="EMBL" id="FPHB01000022">
    <property type="protein sequence ID" value="SFV53368.1"/>
    <property type="molecule type" value="Genomic_DNA"/>
</dbReference>
<dbReference type="GO" id="GO:0005524">
    <property type="term" value="F:ATP binding"/>
    <property type="evidence" value="ECO:0007669"/>
    <property type="project" value="InterPro"/>
</dbReference>
<dbReference type="InterPro" id="IPR009248">
    <property type="entry name" value="SbmA_BacA"/>
</dbReference>
<keyword evidence="4 5" id="KW-0472">Membrane</keyword>